<feature type="domain" description="Core-binding (CB)" evidence="11">
    <location>
        <begin position="1"/>
        <end position="93"/>
    </location>
</feature>
<gene>
    <name evidence="12" type="primary">xerC_1</name>
    <name evidence="9" type="synonym">xerC</name>
    <name evidence="12" type="ORF">NCTC13093_00627</name>
</gene>
<keyword evidence="6 9" id="KW-0238">DNA-binding</keyword>
<reference evidence="12 13" key="1">
    <citation type="submission" date="2018-06" db="EMBL/GenBank/DDBJ databases">
        <authorList>
            <consortium name="Pathogen Informatics"/>
            <person name="Doyle S."/>
        </authorList>
    </citation>
    <scope>NUCLEOTIDE SEQUENCE [LARGE SCALE GENOMIC DNA]</scope>
    <source>
        <strain evidence="12 13">NCTC13093</strain>
    </source>
</reference>
<dbReference type="GO" id="GO:0006313">
    <property type="term" value="P:DNA transposition"/>
    <property type="evidence" value="ECO:0007669"/>
    <property type="project" value="UniProtKB-UniRule"/>
</dbReference>
<dbReference type="InterPro" id="IPR002104">
    <property type="entry name" value="Integrase_catalytic"/>
</dbReference>
<dbReference type="GO" id="GO:0007059">
    <property type="term" value="P:chromosome segregation"/>
    <property type="evidence" value="ECO:0007669"/>
    <property type="project" value="UniProtKB-UniRule"/>
</dbReference>
<dbReference type="AlphaFoldDB" id="A0A2X0VER2"/>
<dbReference type="PANTHER" id="PTHR30349">
    <property type="entry name" value="PHAGE INTEGRASE-RELATED"/>
    <property type="match status" value="1"/>
</dbReference>
<evidence type="ECO:0000256" key="4">
    <source>
        <dbReference type="ARBA" id="ARBA00022829"/>
    </source>
</evidence>
<feature type="active site" evidence="9">
    <location>
        <position position="246"/>
    </location>
</feature>
<dbReference type="EMBL" id="UAPV01000001">
    <property type="protein sequence ID" value="SPT69261.1"/>
    <property type="molecule type" value="Genomic_DNA"/>
</dbReference>
<comment type="subcellular location">
    <subcellularLocation>
        <location evidence="1 9">Cytoplasm</location>
    </subcellularLocation>
</comment>
<evidence type="ECO:0000256" key="5">
    <source>
        <dbReference type="ARBA" id="ARBA00022908"/>
    </source>
</evidence>
<evidence type="ECO:0000256" key="8">
    <source>
        <dbReference type="ARBA" id="ARBA00023306"/>
    </source>
</evidence>
<organism evidence="12 13">
    <name type="scientific">Anaerobiospirillum thomasii</name>
    <dbReference type="NCBI Taxonomy" id="179995"/>
    <lineage>
        <taxon>Bacteria</taxon>
        <taxon>Pseudomonadati</taxon>
        <taxon>Pseudomonadota</taxon>
        <taxon>Gammaproteobacteria</taxon>
        <taxon>Aeromonadales</taxon>
        <taxon>Succinivibrionaceae</taxon>
        <taxon>Anaerobiospirillum</taxon>
    </lineage>
</organism>
<dbReference type="GO" id="GO:0009037">
    <property type="term" value="F:tyrosine-based site-specific recombinase activity"/>
    <property type="evidence" value="ECO:0007669"/>
    <property type="project" value="UniProtKB-UniRule"/>
</dbReference>
<keyword evidence="8 9" id="KW-0131">Cell cycle</keyword>
<keyword evidence="7 9" id="KW-0233">DNA recombination</keyword>
<evidence type="ECO:0000259" key="11">
    <source>
        <dbReference type="PROSITE" id="PS51900"/>
    </source>
</evidence>
<dbReference type="InterPro" id="IPR011010">
    <property type="entry name" value="DNA_brk_join_enz"/>
</dbReference>
<feature type="active site" evidence="9">
    <location>
        <position position="272"/>
    </location>
</feature>
<protein>
    <recommendedName>
        <fullName evidence="9">Tyrosine recombinase XerC</fullName>
    </recommendedName>
</protein>
<feature type="domain" description="Tyr recombinase" evidence="10">
    <location>
        <begin position="114"/>
        <end position="294"/>
    </location>
</feature>
<dbReference type="InterPro" id="IPR010998">
    <property type="entry name" value="Integrase_recombinase_N"/>
</dbReference>
<name>A0A2X0VER2_9GAMM</name>
<dbReference type="Gene3D" id="1.10.443.10">
    <property type="entry name" value="Intergrase catalytic core"/>
    <property type="match status" value="1"/>
</dbReference>
<comment type="similarity">
    <text evidence="9">Belongs to the 'phage' integrase family. XerC subfamily.</text>
</comment>
<dbReference type="SUPFAM" id="SSF56349">
    <property type="entry name" value="DNA breaking-rejoining enzymes"/>
    <property type="match status" value="1"/>
</dbReference>
<evidence type="ECO:0000313" key="12">
    <source>
        <dbReference type="EMBL" id="SPT69261.1"/>
    </source>
</evidence>
<keyword evidence="3 9" id="KW-0132">Cell division</keyword>
<comment type="function">
    <text evidence="9">Site-specific tyrosine recombinase, which acts by catalyzing the cutting and rejoining of the recombining DNA molecules. The XerC-XerD complex is essential to convert dimers of the bacterial chromosome into monomers to permit their segregation at cell division. It also contributes to the segregational stability of plasmids.</text>
</comment>
<evidence type="ECO:0000256" key="6">
    <source>
        <dbReference type="ARBA" id="ARBA00023125"/>
    </source>
</evidence>
<dbReference type="InterPro" id="IPR050090">
    <property type="entry name" value="Tyrosine_recombinase_XerCD"/>
</dbReference>
<keyword evidence="5 9" id="KW-0229">DNA integration</keyword>
<accession>A0A2X0VER2</accession>
<dbReference type="GO" id="GO:0051301">
    <property type="term" value="P:cell division"/>
    <property type="evidence" value="ECO:0007669"/>
    <property type="project" value="UniProtKB-KW"/>
</dbReference>
<dbReference type="InterPro" id="IPR004107">
    <property type="entry name" value="Integrase_SAM-like_N"/>
</dbReference>
<evidence type="ECO:0000313" key="13">
    <source>
        <dbReference type="Proteomes" id="UP000250086"/>
    </source>
</evidence>
<evidence type="ECO:0000256" key="9">
    <source>
        <dbReference type="HAMAP-Rule" id="MF_01808"/>
    </source>
</evidence>
<feature type="active site" evidence="9">
    <location>
        <position position="178"/>
    </location>
</feature>
<keyword evidence="2 9" id="KW-0963">Cytoplasm</keyword>
<dbReference type="GO" id="GO:0005737">
    <property type="term" value="C:cytoplasm"/>
    <property type="evidence" value="ECO:0007669"/>
    <property type="project" value="UniProtKB-SubCell"/>
</dbReference>
<dbReference type="GO" id="GO:0003677">
    <property type="term" value="F:DNA binding"/>
    <property type="evidence" value="ECO:0007669"/>
    <property type="project" value="UniProtKB-UniRule"/>
</dbReference>
<dbReference type="InterPro" id="IPR013762">
    <property type="entry name" value="Integrase-like_cat_sf"/>
</dbReference>
<dbReference type="RefSeq" id="WP_113743444.1">
    <property type="nucleotide sequence ID" value="NZ_UAPU01000007.1"/>
</dbReference>
<evidence type="ECO:0000256" key="7">
    <source>
        <dbReference type="ARBA" id="ARBA00023172"/>
    </source>
</evidence>
<evidence type="ECO:0000256" key="1">
    <source>
        <dbReference type="ARBA" id="ARBA00004496"/>
    </source>
</evidence>
<feature type="active site" evidence="9">
    <location>
        <position position="154"/>
    </location>
</feature>
<comment type="subunit">
    <text evidence="9">Forms a cyclic heterotetrameric complex composed of two molecules of XerC and two molecules of XerD.</text>
</comment>
<dbReference type="Pfam" id="PF02899">
    <property type="entry name" value="Phage_int_SAM_1"/>
    <property type="match status" value="1"/>
</dbReference>
<dbReference type="HAMAP" id="MF_01808">
    <property type="entry name" value="Recomb_XerC_XerD"/>
    <property type="match status" value="1"/>
</dbReference>
<dbReference type="InterPro" id="IPR023009">
    <property type="entry name" value="Tyrosine_recombinase_XerC/XerD"/>
</dbReference>
<proteinExistence type="inferred from homology"/>
<dbReference type="Proteomes" id="UP000250086">
    <property type="component" value="Unassembled WGS sequence"/>
</dbReference>
<keyword evidence="13" id="KW-1185">Reference proteome</keyword>
<feature type="active site" evidence="9">
    <location>
        <position position="249"/>
    </location>
</feature>
<dbReference type="CDD" id="cd00798">
    <property type="entry name" value="INT_XerDC_C"/>
    <property type="match status" value="1"/>
</dbReference>
<dbReference type="OrthoDB" id="9801717at2"/>
<dbReference type="PROSITE" id="PS51898">
    <property type="entry name" value="TYR_RECOMBINASE"/>
    <property type="match status" value="1"/>
</dbReference>
<keyword evidence="4 9" id="KW-0159">Chromosome partition</keyword>
<evidence type="ECO:0000256" key="2">
    <source>
        <dbReference type="ARBA" id="ARBA00022490"/>
    </source>
</evidence>
<sequence>MDFKEQADSFLSYIENEKRYSSHTVASYARVLGKVIKIASDNSFEAQGFDALSESEMRIILKELNFDERAERLNNNTIAHDVYVLSSLFKYLIRHQGLEHNPIDAIKAPKSKRSLPRVLSTTEIEALINACNSGTIQDIRDKAVIELLFSSGLRVSEAVGLDINSIDTVREEVKVRGKGNKERIVPLGSFALKAIDEYMSIRYLFEPKDNALFLNKFGSRISTRAIEQSLAKKAALCGMSGKVSPHKLRHSFATELLGHGADLRAVQEMLGHASLAATQIYTHVNFAKLKEVYSKAHPRSLKDGDET</sequence>
<feature type="active site" description="O-(3'-phospho-DNA)-tyrosine intermediate" evidence="9">
    <location>
        <position position="281"/>
    </location>
</feature>
<dbReference type="PROSITE" id="PS51900">
    <property type="entry name" value="CB"/>
    <property type="match status" value="1"/>
</dbReference>
<evidence type="ECO:0000256" key="3">
    <source>
        <dbReference type="ARBA" id="ARBA00022618"/>
    </source>
</evidence>
<dbReference type="PANTHER" id="PTHR30349:SF77">
    <property type="entry name" value="TYROSINE RECOMBINASE XERC"/>
    <property type="match status" value="1"/>
</dbReference>
<dbReference type="InterPro" id="IPR044068">
    <property type="entry name" value="CB"/>
</dbReference>
<evidence type="ECO:0000259" key="10">
    <source>
        <dbReference type="PROSITE" id="PS51898"/>
    </source>
</evidence>
<dbReference type="Pfam" id="PF00589">
    <property type="entry name" value="Phage_integrase"/>
    <property type="match status" value="1"/>
</dbReference>
<dbReference type="Gene3D" id="1.10.150.130">
    <property type="match status" value="1"/>
</dbReference>